<dbReference type="InterPro" id="IPR050902">
    <property type="entry name" value="ABC_Transporter_SBP"/>
</dbReference>
<comment type="caution">
    <text evidence="3">The sequence shown here is derived from an EMBL/GenBank/DDBJ whole genome shotgun (WGS) entry which is preliminary data.</text>
</comment>
<evidence type="ECO:0000313" key="4">
    <source>
        <dbReference type="Proteomes" id="UP000606494"/>
    </source>
</evidence>
<dbReference type="PANTHER" id="PTHR30535">
    <property type="entry name" value="VITAMIN B12-BINDING PROTEIN"/>
    <property type="match status" value="1"/>
</dbReference>
<dbReference type="InterPro" id="IPR002491">
    <property type="entry name" value="ABC_transptr_periplasmic_BD"/>
</dbReference>
<evidence type="ECO:0000313" key="3">
    <source>
        <dbReference type="EMBL" id="MBD1426791.1"/>
    </source>
</evidence>
<keyword evidence="4" id="KW-1185">Reference proteome</keyword>
<protein>
    <submittedName>
        <fullName evidence="3">ABC transporter substrate-binding protein</fullName>
    </submittedName>
</protein>
<feature type="domain" description="Fe/B12 periplasmic-binding" evidence="2">
    <location>
        <begin position="51"/>
        <end position="309"/>
    </location>
</feature>
<evidence type="ECO:0000256" key="1">
    <source>
        <dbReference type="SAM" id="SignalP"/>
    </source>
</evidence>
<dbReference type="PROSITE" id="PS51257">
    <property type="entry name" value="PROKAR_LIPOPROTEIN"/>
    <property type="match status" value="1"/>
</dbReference>
<dbReference type="Pfam" id="PF01497">
    <property type="entry name" value="Peripla_BP_2"/>
    <property type="match status" value="1"/>
</dbReference>
<feature type="chain" id="PRO_5045872838" evidence="1">
    <location>
        <begin position="23"/>
        <end position="333"/>
    </location>
</feature>
<reference evidence="3 4" key="1">
    <citation type="submission" date="2020-08" db="EMBL/GenBank/DDBJ databases">
        <title>Sphingobacterium sp. DN00404 isolated from aquaculture water.</title>
        <authorList>
            <person name="Zhang M."/>
        </authorList>
    </citation>
    <scope>NUCLEOTIDE SEQUENCE [LARGE SCALE GENOMIC DNA]</scope>
    <source>
        <strain evidence="3 4">KCTC 32294</strain>
    </source>
</reference>
<dbReference type="PANTHER" id="PTHR30535:SF34">
    <property type="entry name" value="MOLYBDATE-BINDING PROTEIN MOLA"/>
    <property type="match status" value="1"/>
</dbReference>
<proteinExistence type="predicted"/>
<gene>
    <name evidence="3" type="ORF">H8B17_14485</name>
</gene>
<dbReference type="SUPFAM" id="SSF53807">
    <property type="entry name" value="Helical backbone' metal receptor"/>
    <property type="match status" value="1"/>
</dbReference>
<evidence type="ECO:0000259" key="2">
    <source>
        <dbReference type="PROSITE" id="PS50983"/>
    </source>
</evidence>
<keyword evidence="1" id="KW-0732">Signal</keyword>
<name>A0ABR7Y661_9SPHI</name>
<feature type="signal peptide" evidence="1">
    <location>
        <begin position="1"/>
        <end position="22"/>
    </location>
</feature>
<sequence>MDVKYILLFFCAMLFMASCQQAAKQGDRHSGKYYAEDSRGQETALSKPAERILVLFEPMVDELFMLGVHDRIVGIPEQVYQNESSFRFFSQLDERIARKEIATPTYGGRANNVESIVGLRPDLAIAYEQDKETIAQLEKLNIPVFAVSSKNKESIYKELRGVAALLDKADRAEELISYVDGELKAMERPANSRRKKVYYAWSKGRILSTSGKGSLMDLSIQAAGAENACPLEMEAPNIGAEQLYSWNPDIIVLWNSQLEDVYDLKELAALPAVKNKAVYVLAPTFNYDPHTIKFMLFAKQLRHWCYPEKNAEALEYEIQEALDKLYQLKNNKI</sequence>
<dbReference type="EMBL" id="JACNYK010000004">
    <property type="protein sequence ID" value="MBD1426791.1"/>
    <property type="molecule type" value="Genomic_DNA"/>
</dbReference>
<dbReference type="PROSITE" id="PS50983">
    <property type="entry name" value="FE_B12_PBP"/>
    <property type="match status" value="1"/>
</dbReference>
<dbReference type="Proteomes" id="UP000606494">
    <property type="component" value="Unassembled WGS sequence"/>
</dbReference>
<organism evidence="3 4">
    <name type="scientific">Sphingobacterium arenae</name>
    <dbReference type="NCBI Taxonomy" id="1280598"/>
    <lineage>
        <taxon>Bacteria</taxon>
        <taxon>Pseudomonadati</taxon>
        <taxon>Bacteroidota</taxon>
        <taxon>Sphingobacteriia</taxon>
        <taxon>Sphingobacteriales</taxon>
        <taxon>Sphingobacteriaceae</taxon>
        <taxon>Sphingobacterium</taxon>
    </lineage>
</organism>
<accession>A0ABR7Y661</accession>
<dbReference type="Gene3D" id="3.40.50.1980">
    <property type="entry name" value="Nitrogenase molybdenum iron protein domain"/>
    <property type="match status" value="2"/>
</dbReference>